<proteinExistence type="predicted"/>
<keyword evidence="1" id="KW-1133">Transmembrane helix</keyword>
<sequence length="79" mass="9201">DFYAPLLTVGSCTPLLKGQFLSYIGTTTVYKCTSQRHSKLFLSLAFIAVLHTLICLVVHVHDIQYYNMFIFHFSFLRYF</sequence>
<protein>
    <submittedName>
        <fullName evidence="2">Uncharacterized protein</fullName>
    </submittedName>
</protein>
<comment type="caution">
    <text evidence="2">The sequence shown here is derived from an EMBL/GenBank/DDBJ whole genome shotgun (WGS) entry which is preliminary data.</text>
</comment>
<keyword evidence="1" id="KW-0812">Transmembrane</keyword>
<reference evidence="2 3" key="1">
    <citation type="submission" date="2015-04" db="EMBL/GenBank/DDBJ databases">
        <title>Draft genome of the roundworm Trichinella nativa.</title>
        <authorList>
            <person name="Mitreva M."/>
        </authorList>
    </citation>
    <scope>NUCLEOTIDE SEQUENCE [LARGE SCALE GENOMIC DNA]</scope>
    <source>
        <strain evidence="2 3">ISS45</strain>
    </source>
</reference>
<evidence type="ECO:0000313" key="3">
    <source>
        <dbReference type="Proteomes" id="UP000243006"/>
    </source>
</evidence>
<accession>A0A1Y3EYC2</accession>
<keyword evidence="1" id="KW-0472">Membrane</keyword>
<evidence type="ECO:0000313" key="2">
    <source>
        <dbReference type="EMBL" id="OUC48757.1"/>
    </source>
</evidence>
<dbReference type="AlphaFoldDB" id="A0A1Y3EYC2"/>
<gene>
    <name evidence="2" type="ORF">D917_05976</name>
</gene>
<name>A0A1Y3EYC2_9BILA</name>
<feature type="non-terminal residue" evidence="2">
    <location>
        <position position="1"/>
    </location>
</feature>
<evidence type="ECO:0000256" key="1">
    <source>
        <dbReference type="SAM" id="Phobius"/>
    </source>
</evidence>
<dbReference type="Proteomes" id="UP000243006">
    <property type="component" value="Unassembled WGS sequence"/>
</dbReference>
<feature type="transmembrane region" description="Helical" evidence="1">
    <location>
        <begin position="40"/>
        <end position="60"/>
    </location>
</feature>
<organism evidence="2 3">
    <name type="scientific">Trichinella nativa</name>
    <dbReference type="NCBI Taxonomy" id="6335"/>
    <lineage>
        <taxon>Eukaryota</taxon>
        <taxon>Metazoa</taxon>
        <taxon>Ecdysozoa</taxon>
        <taxon>Nematoda</taxon>
        <taxon>Enoplea</taxon>
        <taxon>Dorylaimia</taxon>
        <taxon>Trichinellida</taxon>
        <taxon>Trichinellidae</taxon>
        <taxon>Trichinella</taxon>
    </lineage>
</organism>
<dbReference type="EMBL" id="LVZM01002266">
    <property type="protein sequence ID" value="OUC48757.1"/>
    <property type="molecule type" value="Genomic_DNA"/>
</dbReference>